<dbReference type="Proteomes" id="UP000054928">
    <property type="component" value="Unassembled WGS sequence"/>
</dbReference>
<dbReference type="RefSeq" id="XP_024586284.1">
    <property type="nucleotide sequence ID" value="XM_024721157.1"/>
</dbReference>
<sequence length="62" mass="7181">MKLYMVLLSFSSSPQCKGVMLTYTLRGLCLAKRYQQNKCPLNPQILMQHAYSRSTIVLQRVE</sequence>
<name>A0A0N7L8H8_PLAHL</name>
<dbReference type="EMBL" id="CCYD01003101">
    <property type="protein sequence ID" value="CEG49915.1"/>
    <property type="molecule type" value="Genomic_DNA"/>
</dbReference>
<accession>A0A0N7L8H8</accession>
<organism evidence="1 2">
    <name type="scientific">Plasmopara halstedii</name>
    <name type="common">Downy mildew of sunflower</name>
    <dbReference type="NCBI Taxonomy" id="4781"/>
    <lineage>
        <taxon>Eukaryota</taxon>
        <taxon>Sar</taxon>
        <taxon>Stramenopiles</taxon>
        <taxon>Oomycota</taxon>
        <taxon>Peronosporomycetes</taxon>
        <taxon>Peronosporales</taxon>
        <taxon>Peronosporaceae</taxon>
        <taxon>Plasmopara</taxon>
    </lineage>
</organism>
<protein>
    <submittedName>
        <fullName evidence="1">Uncharacterized protein</fullName>
    </submittedName>
</protein>
<keyword evidence="2" id="KW-1185">Reference proteome</keyword>
<evidence type="ECO:0000313" key="2">
    <source>
        <dbReference type="Proteomes" id="UP000054928"/>
    </source>
</evidence>
<dbReference type="GeneID" id="36402706"/>
<proteinExistence type="predicted"/>
<reference evidence="2" key="1">
    <citation type="submission" date="2014-09" db="EMBL/GenBank/DDBJ databases">
        <authorList>
            <person name="Sharma Rahul"/>
            <person name="Thines Marco"/>
        </authorList>
    </citation>
    <scope>NUCLEOTIDE SEQUENCE [LARGE SCALE GENOMIC DNA]</scope>
</reference>
<evidence type="ECO:0000313" key="1">
    <source>
        <dbReference type="EMBL" id="CEG49915.1"/>
    </source>
</evidence>
<dbReference type="AlphaFoldDB" id="A0A0N7L8H8"/>